<keyword evidence="4" id="KW-1185">Reference proteome</keyword>
<evidence type="ECO:0000256" key="1">
    <source>
        <dbReference type="SAM" id="MobiDB-lite"/>
    </source>
</evidence>
<feature type="chain" id="PRO_5035243557" description="Apple domain-containing protein" evidence="2">
    <location>
        <begin position="25"/>
        <end position="303"/>
    </location>
</feature>
<evidence type="ECO:0000256" key="2">
    <source>
        <dbReference type="SAM" id="SignalP"/>
    </source>
</evidence>
<dbReference type="AlphaFoldDB" id="A0A8J4BLA6"/>
<sequence length="303" mass="31921">MVPVRLLLSGLLVAVLGFSSRTQCLDIDFYKGDATAAAAHSELRARGRDLAQDDTICYEGCLVPPVGDPTATPLPQLLFQGTSPAALVDCYSAALKLGLSFFAIVNITSCYGGSTSVVGWAVGDPCPLECTPMPEGSAPGICGGLNRASVFRMGACPHLNVPCGPGINPPPPSPSAPPLLPPPPPTPPPRPPVPPPGPVSGIPDAPEPSDVSPSYTAPPPPPPLSGLVCREGMSIFGIELEKLKLNPKLSSEENFVICRSYCVADSLCSGFYYKTTQWCYLMSDVLAYKHYGTSYRACKVIRY</sequence>
<accession>A0A8J4BLA6</accession>
<evidence type="ECO:0008006" key="5">
    <source>
        <dbReference type="Google" id="ProtNLM"/>
    </source>
</evidence>
<feature type="signal peptide" evidence="2">
    <location>
        <begin position="1"/>
        <end position="24"/>
    </location>
</feature>
<dbReference type="EMBL" id="BNCO01000058">
    <property type="protein sequence ID" value="GIL63519.1"/>
    <property type="molecule type" value="Genomic_DNA"/>
</dbReference>
<gene>
    <name evidence="3" type="ORF">Vafri_17561</name>
</gene>
<dbReference type="PRINTS" id="PR01217">
    <property type="entry name" value="PRICHEXTENSN"/>
</dbReference>
<reference evidence="3" key="1">
    <citation type="journal article" date="2021" name="Proc. Natl. Acad. Sci. U.S.A.">
        <title>Three genomes in the algal genus Volvox reveal the fate of a haploid sex-determining region after a transition to homothallism.</title>
        <authorList>
            <person name="Yamamoto K."/>
            <person name="Hamaji T."/>
            <person name="Kawai-Toyooka H."/>
            <person name="Matsuzaki R."/>
            <person name="Takahashi F."/>
            <person name="Nishimura Y."/>
            <person name="Kawachi M."/>
            <person name="Noguchi H."/>
            <person name="Minakuchi Y."/>
            <person name="Umen J.G."/>
            <person name="Toyoda A."/>
            <person name="Nozaki H."/>
        </authorList>
    </citation>
    <scope>NUCLEOTIDE SEQUENCE</scope>
    <source>
        <strain evidence="3">NIES-3780</strain>
    </source>
</reference>
<feature type="region of interest" description="Disordered" evidence="1">
    <location>
        <begin position="170"/>
        <end position="220"/>
    </location>
</feature>
<evidence type="ECO:0000313" key="3">
    <source>
        <dbReference type="EMBL" id="GIL63519.1"/>
    </source>
</evidence>
<keyword evidence="2" id="KW-0732">Signal</keyword>
<dbReference type="Proteomes" id="UP000747399">
    <property type="component" value="Unassembled WGS sequence"/>
</dbReference>
<evidence type="ECO:0000313" key="4">
    <source>
        <dbReference type="Proteomes" id="UP000747399"/>
    </source>
</evidence>
<organism evidence="3 4">
    <name type="scientific">Volvox africanus</name>
    <dbReference type="NCBI Taxonomy" id="51714"/>
    <lineage>
        <taxon>Eukaryota</taxon>
        <taxon>Viridiplantae</taxon>
        <taxon>Chlorophyta</taxon>
        <taxon>core chlorophytes</taxon>
        <taxon>Chlorophyceae</taxon>
        <taxon>CS clade</taxon>
        <taxon>Chlamydomonadales</taxon>
        <taxon>Volvocaceae</taxon>
        <taxon>Volvox</taxon>
    </lineage>
</organism>
<name>A0A8J4BLA6_9CHLO</name>
<protein>
    <recommendedName>
        <fullName evidence="5">Apple domain-containing protein</fullName>
    </recommendedName>
</protein>
<feature type="compositionally biased region" description="Pro residues" evidence="1">
    <location>
        <begin position="170"/>
        <end position="198"/>
    </location>
</feature>
<comment type="caution">
    <text evidence="3">The sequence shown here is derived from an EMBL/GenBank/DDBJ whole genome shotgun (WGS) entry which is preliminary data.</text>
</comment>
<proteinExistence type="predicted"/>